<accession>X0TUK2</accession>
<protein>
    <submittedName>
        <fullName evidence="2">Uncharacterized protein</fullName>
    </submittedName>
</protein>
<proteinExistence type="predicted"/>
<organism evidence="2">
    <name type="scientific">marine sediment metagenome</name>
    <dbReference type="NCBI Taxonomy" id="412755"/>
    <lineage>
        <taxon>unclassified sequences</taxon>
        <taxon>metagenomes</taxon>
        <taxon>ecological metagenomes</taxon>
    </lineage>
</organism>
<feature type="non-terminal residue" evidence="2">
    <location>
        <position position="1"/>
    </location>
</feature>
<dbReference type="AlphaFoldDB" id="X0TUK2"/>
<comment type="caution">
    <text evidence="2">The sequence shown here is derived from an EMBL/GenBank/DDBJ whole genome shotgun (WGS) entry which is preliminary data.</text>
</comment>
<feature type="compositionally biased region" description="Basic and acidic residues" evidence="1">
    <location>
        <begin position="47"/>
        <end position="63"/>
    </location>
</feature>
<reference evidence="2" key="1">
    <citation type="journal article" date="2014" name="Front. Microbiol.">
        <title>High frequency of phylogenetically diverse reductive dehalogenase-homologous genes in deep subseafloor sedimentary metagenomes.</title>
        <authorList>
            <person name="Kawai M."/>
            <person name="Futagami T."/>
            <person name="Toyoda A."/>
            <person name="Takaki Y."/>
            <person name="Nishi S."/>
            <person name="Hori S."/>
            <person name="Arai W."/>
            <person name="Tsubouchi T."/>
            <person name="Morono Y."/>
            <person name="Uchiyama I."/>
            <person name="Ito T."/>
            <person name="Fujiyama A."/>
            <person name="Inagaki F."/>
            <person name="Takami H."/>
        </authorList>
    </citation>
    <scope>NUCLEOTIDE SEQUENCE</scope>
    <source>
        <strain evidence="2">Expedition CK06-06</strain>
    </source>
</reference>
<dbReference type="EMBL" id="BARS01014795">
    <property type="protein sequence ID" value="GAF96894.1"/>
    <property type="molecule type" value="Genomic_DNA"/>
</dbReference>
<evidence type="ECO:0000256" key="1">
    <source>
        <dbReference type="SAM" id="MobiDB-lite"/>
    </source>
</evidence>
<evidence type="ECO:0000313" key="2">
    <source>
        <dbReference type="EMBL" id="GAF96894.1"/>
    </source>
</evidence>
<gene>
    <name evidence="2" type="ORF">S01H1_24598</name>
</gene>
<feature type="region of interest" description="Disordered" evidence="1">
    <location>
        <begin position="41"/>
        <end position="63"/>
    </location>
</feature>
<name>X0TUK2_9ZZZZ</name>
<sequence>KSFVAQIEDGTAQTEGNLGVLEQLASTMVDFDLFFEVLPGTKTPPPEAKKNPFEVGEIHTAHE</sequence>